<dbReference type="AlphaFoldDB" id="A0A1G9MNW1"/>
<dbReference type="EMBL" id="FNEK01000112">
    <property type="protein sequence ID" value="SDL75958.1"/>
    <property type="molecule type" value="Genomic_DNA"/>
</dbReference>
<dbReference type="STRING" id="571298.SAMN04488026_111215"/>
<dbReference type="Proteomes" id="UP000199382">
    <property type="component" value="Unassembled WGS sequence"/>
</dbReference>
<evidence type="ECO:0000313" key="2">
    <source>
        <dbReference type="Proteomes" id="UP000199382"/>
    </source>
</evidence>
<proteinExistence type="predicted"/>
<evidence type="ECO:0000313" key="1">
    <source>
        <dbReference type="EMBL" id="SDL75958.1"/>
    </source>
</evidence>
<accession>A0A1G9MNW1</accession>
<gene>
    <name evidence="1" type="ORF">SAMN04488026_111215</name>
</gene>
<reference evidence="1 2" key="1">
    <citation type="submission" date="2016-10" db="EMBL/GenBank/DDBJ databases">
        <authorList>
            <person name="de Groot N.N."/>
        </authorList>
    </citation>
    <scope>NUCLEOTIDE SEQUENCE [LARGE SCALE GENOMIC DNA]</scope>
    <source>
        <strain evidence="1 2">DSM 25294</strain>
    </source>
</reference>
<protein>
    <submittedName>
        <fullName evidence="1">Lipid-binding SYLF domain-containing protein</fullName>
    </submittedName>
</protein>
<dbReference type="OrthoDB" id="117166at2"/>
<dbReference type="RefSeq" id="WP_093164421.1">
    <property type="nucleotide sequence ID" value="NZ_FNEK01000112.1"/>
</dbReference>
<organism evidence="1 2">
    <name type="scientific">Aliiruegeria lutimaris</name>
    <dbReference type="NCBI Taxonomy" id="571298"/>
    <lineage>
        <taxon>Bacteria</taxon>
        <taxon>Pseudomonadati</taxon>
        <taxon>Pseudomonadota</taxon>
        <taxon>Alphaproteobacteria</taxon>
        <taxon>Rhodobacterales</taxon>
        <taxon>Roseobacteraceae</taxon>
        <taxon>Aliiruegeria</taxon>
    </lineage>
</organism>
<name>A0A1G9MNW1_9RHOB</name>
<keyword evidence="2" id="KW-1185">Reference proteome</keyword>
<sequence length="241" mass="25612">MPNIRAIAIATSLALASTAADSQSFRDKLLQGAEKIQEGAGLVKEGASIAGDAVMEGAAKVTKEVDESITSTFDLLSNEDTPENTRAELDAMARATFERLLAEQPEIVDLIEKSAGVAVFDTRKLVIANLAAGAGRGVAISREQQKPIYMNMGTAGVGLSLGVGGFETQVVILFEYLDDFEEFVTHGYDATAEAGTMFGDDRTNVNVGFIDGRAIFYVTDQGWKASATAAGTKYWIDPTLN</sequence>